<feature type="region of interest" description="Disordered" evidence="1">
    <location>
        <begin position="58"/>
        <end position="83"/>
    </location>
</feature>
<comment type="caution">
    <text evidence="2">The sequence shown here is derived from an EMBL/GenBank/DDBJ whole genome shotgun (WGS) entry which is preliminary data.</text>
</comment>
<dbReference type="GO" id="GO:0009035">
    <property type="term" value="F:type I site-specific deoxyribonuclease activity"/>
    <property type="evidence" value="ECO:0007669"/>
    <property type="project" value="UniProtKB-EC"/>
</dbReference>
<keyword evidence="2" id="KW-0378">Hydrolase</keyword>
<protein>
    <submittedName>
        <fullName evidence="2">Type I restriction-modification system restriction subunit domain protein</fullName>
        <ecNumber evidence="2">3.1.21.3</ecNumber>
    </submittedName>
</protein>
<feature type="compositionally biased region" description="Basic residues" evidence="1">
    <location>
        <begin position="62"/>
        <end position="75"/>
    </location>
</feature>
<keyword evidence="3" id="KW-1185">Reference proteome</keyword>
<dbReference type="EMBL" id="JAOL01000036">
    <property type="protein sequence ID" value="EUA93863.1"/>
    <property type="molecule type" value="Genomic_DNA"/>
</dbReference>
<gene>
    <name evidence="2" type="ORF">I551_8884</name>
</gene>
<proteinExistence type="predicted"/>
<evidence type="ECO:0000313" key="3">
    <source>
        <dbReference type="Proteomes" id="UP000020681"/>
    </source>
</evidence>
<evidence type="ECO:0000256" key="1">
    <source>
        <dbReference type="SAM" id="MobiDB-lite"/>
    </source>
</evidence>
<dbReference type="EC" id="3.1.21.3" evidence="2"/>
<sequence>MDEALERIRALVEPVAPPKNTLQYQQYFCAIEPGTPSNSKTTSQSALSYTRRRRSYTCIRQPRQRYERRRIQRCRSRGDQNGD</sequence>
<organism evidence="2 3">
    <name type="scientific">Mycobacterium ulcerans str. Harvey</name>
    <dbReference type="NCBI Taxonomy" id="1299332"/>
    <lineage>
        <taxon>Bacteria</taxon>
        <taxon>Bacillati</taxon>
        <taxon>Actinomycetota</taxon>
        <taxon>Actinomycetes</taxon>
        <taxon>Mycobacteriales</taxon>
        <taxon>Mycobacteriaceae</taxon>
        <taxon>Mycobacterium</taxon>
        <taxon>Mycobacterium ulcerans group</taxon>
    </lineage>
</organism>
<accession>A0ABN0R9K7</accession>
<name>A0ABN0R9K7_MYCUL</name>
<dbReference type="Proteomes" id="UP000020681">
    <property type="component" value="Unassembled WGS sequence"/>
</dbReference>
<evidence type="ECO:0000313" key="2">
    <source>
        <dbReference type="EMBL" id="EUA93863.1"/>
    </source>
</evidence>
<reference evidence="2 3" key="1">
    <citation type="submission" date="2014-01" db="EMBL/GenBank/DDBJ databases">
        <authorList>
            <person name="Dobos K."/>
            <person name="Lenaerts A."/>
            <person name="Ordway D."/>
            <person name="DeGroote M.A."/>
            <person name="Parker T."/>
            <person name="Sizemore C."/>
            <person name="Tallon L.J."/>
            <person name="Sadzewicz L.K."/>
            <person name="Sengamalay N."/>
            <person name="Fraser C.M."/>
            <person name="Hine E."/>
            <person name="Shefchek K.A."/>
            <person name="Das S.P."/>
            <person name="Tettelin H."/>
        </authorList>
    </citation>
    <scope>NUCLEOTIDE SEQUENCE [LARGE SCALE GENOMIC DNA]</scope>
    <source>
        <strain evidence="2 3">Harvey</strain>
    </source>
</reference>